<reference evidence="1" key="1">
    <citation type="journal article" date="2011" name="PLoS Biol.">
        <title>Gene gain and loss during evolution of obligate parasitism in the white rust pathogen of Arabidopsis thaliana.</title>
        <authorList>
            <person name="Kemen E."/>
            <person name="Gardiner A."/>
            <person name="Schultz-Larsen T."/>
            <person name="Kemen A.C."/>
            <person name="Balmuth A.L."/>
            <person name="Robert-Seilaniantz A."/>
            <person name="Bailey K."/>
            <person name="Holub E."/>
            <person name="Studholme D.J."/>
            <person name="Maclean D."/>
            <person name="Jones J.D."/>
        </authorList>
    </citation>
    <scope>NUCLEOTIDE SEQUENCE</scope>
</reference>
<name>F0WAI9_9STRA</name>
<reference evidence="1" key="2">
    <citation type="submission" date="2011-02" db="EMBL/GenBank/DDBJ databases">
        <authorList>
            <person name="MacLean D."/>
        </authorList>
    </citation>
    <scope>NUCLEOTIDE SEQUENCE</scope>
</reference>
<dbReference type="HOGENOM" id="CLU_2692921_0_0_1"/>
<proteinExistence type="predicted"/>
<gene>
    <name evidence="1" type="primary">AlNc14C46G3714</name>
    <name evidence="1" type="ORF">ALNC14_043030</name>
</gene>
<dbReference type="EMBL" id="FR824091">
    <property type="protein sequence ID" value="CCA18160.1"/>
    <property type="molecule type" value="Genomic_DNA"/>
</dbReference>
<organism evidence="1">
    <name type="scientific">Albugo laibachii Nc14</name>
    <dbReference type="NCBI Taxonomy" id="890382"/>
    <lineage>
        <taxon>Eukaryota</taxon>
        <taxon>Sar</taxon>
        <taxon>Stramenopiles</taxon>
        <taxon>Oomycota</taxon>
        <taxon>Peronosporomycetes</taxon>
        <taxon>Albuginales</taxon>
        <taxon>Albuginaceae</taxon>
        <taxon>Albugo</taxon>
    </lineage>
</organism>
<dbReference type="AlphaFoldDB" id="F0WAI9"/>
<accession>F0WAI9</accession>
<evidence type="ECO:0000313" key="1">
    <source>
        <dbReference type="EMBL" id="CCA18160.1"/>
    </source>
</evidence>
<sequence>MVGASITCDHPIQSRFMAPYATCSSDEPKAKEHHWLKAFVLLYEMVACAYKRSSVNGLLIMLLHVFEKEEKPMFANGFQRYSCSQILSPD</sequence>
<protein>
    <submittedName>
        <fullName evidence="1">AlNc14C46G3714 protein</fullName>
    </submittedName>
</protein>